<evidence type="ECO:0000313" key="1">
    <source>
        <dbReference type="Proteomes" id="UP000887565"/>
    </source>
</evidence>
<sequence>MGAELRQQSHFPLSTITLDAKMKKINQLNRIEPADKTESKMFNDRYYAPPILADENFGH</sequence>
<reference evidence="2" key="1">
    <citation type="submission" date="2022-11" db="UniProtKB">
        <authorList>
            <consortium name="WormBaseParasite"/>
        </authorList>
    </citation>
    <scope>IDENTIFICATION</scope>
</reference>
<organism evidence="1 2">
    <name type="scientific">Romanomermis culicivorax</name>
    <name type="common">Nematode worm</name>
    <dbReference type="NCBI Taxonomy" id="13658"/>
    <lineage>
        <taxon>Eukaryota</taxon>
        <taxon>Metazoa</taxon>
        <taxon>Ecdysozoa</taxon>
        <taxon>Nematoda</taxon>
        <taxon>Enoplea</taxon>
        <taxon>Dorylaimia</taxon>
        <taxon>Mermithida</taxon>
        <taxon>Mermithoidea</taxon>
        <taxon>Mermithidae</taxon>
        <taxon>Romanomermis</taxon>
    </lineage>
</organism>
<evidence type="ECO:0000313" key="2">
    <source>
        <dbReference type="WBParaSite" id="nRc.2.0.1.t00729-RA"/>
    </source>
</evidence>
<dbReference type="WBParaSite" id="nRc.2.0.1.t00729-RA">
    <property type="protein sequence ID" value="nRc.2.0.1.t00729-RA"/>
    <property type="gene ID" value="nRc.2.0.1.g00729"/>
</dbReference>
<name>A0A915HH20_ROMCU</name>
<dbReference type="AlphaFoldDB" id="A0A915HH20"/>
<protein>
    <submittedName>
        <fullName evidence="2">Uncharacterized protein</fullName>
    </submittedName>
</protein>
<proteinExistence type="predicted"/>
<dbReference type="Proteomes" id="UP000887565">
    <property type="component" value="Unplaced"/>
</dbReference>
<accession>A0A915HH20</accession>
<keyword evidence="1" id="KW-1185">Reference proteome</keyword>